<dbReference type="Proteomes" id="UP000708148">
    <property type="component" value="Unassembled WGS sequence"/>
</dbReference>
<keyword evidence="4" id="KW-0804">Transcription</keyword>
<dbReference type="GO" id="GO:0016592">
    <property type="term" value="C:mediator complex"/>
    <property type="evidence" value="ECO:0007669"/>
    <property type="project" value="InterPro"/>
</dbReference>
<comment type="subunit">
    <text evidence="4">Component of the Mediator complex.</text>
</comment>
<dbReference type="GO" id="GO:0003713">
    <property type="term" value="F:transcription coactivator activity"/>
    <property type="evidence" value="ECO:0007669"/>
    <property type="project" value="TreeGrafter"/>
</dbReference>
<comment type="subcellular location">
    <subcellularLocation>
        <location evidence="1 4">Nucleus</location>
    </subcellularLocation>
</comment>
<dbReference type="AlphaFoldDB" id="A0A8S1J454"/>
<evidence type="ECO:0000313" key="5">
    <source>
        <dbReference type="EMBL" id="CAD7700626.1"/>
    </source>
</evidence>
<dbReference type="Pfam" id="PF08612">
    <property type="entry name" value="Med20"/>
    <property type="match status" value="1"/>
</dbReference>
<reference evidence="5" key="1">
    <citation type="submission" date="2020-12" db="EMBL/GenBank/DDBJ databases">
        <authorList>
            <person name="Iha C."/>
        </authorList>
    </citation>
    <scope>NUCLEOTIDE SEQUENCE</scope>
</reference>
<keyword evidence="3 4" id="KW-0539">Nucleus</keyword>
<evidence type="ECO:0000256" key="3">
    <source>
        <dbReference type="ARBA" id="ARBA00023242"/>
    </source>
</evidence>
<accession>A0A8S1J454</accession>
<evidence type="ECO:0000256" key="1">
    <source>
        <dbReference type="ARBA" id="ARBA00004123"/>
    </source>
</evidence>
<comment type="similarity">
    <text evidence="2 4">Belongs to the Mediator complex subunit 20 family.</text>
</comment>
<dbReference type="OrthoDB" id="1854899at2759"/>
<protein>
    <recommendedName>
        <fullName evidence="4">Mediator of RNA polymerase II transcription subunit 20</fullName>
    </recommendedName>
    <alternativeName>
        <fullName evidence="4">Mediator complex subunit 20</fullName>
    </alternativeName>
</protein>
<dbReference type="PANTHER" id="PTHR12465:SF0">
    <property type="entry name" value="MEDIATOR OF RNA POLYMERASE II TRANSCRIPTION SUBUNIT 20"/>
    <property type="match status" value="1"/>
</dbReference>
<evidence type="ECO:0000256" key="4">
    <source>
        <dbReference type="RuleBase" id="RU364152"/>
    </source>
</evidence>
<dbReference type="PANTHER" id="PTHR12465">
    <property type="entry name" value="UBIQUITIN SPECIFIC PROTEASE HOMOLOG 49"/>
    <property type="match status" value="1"/>
</dbReference>
<dbReference type="EMBL" id="CAJHUC010001311">
    <property type="protein sequence ID" value="CAD7700626.1"/>
    <property type="molecule type" value="Genomic_DNA"/>
</dbReference>
<dbReference type="GO" id="GO:0006357">
    <property type="term" value="P:regulation of transcription by RNA polymerase II"/>
    <property type="evidence" value="ECO:0007669"/>
    <property type="project" value="InterPro"/>
</dbReference>
<proteinExistence type="inferred from homology"/>
<sequence length="232" mass="25970">MGLKWVMRWVPLSGGSVHGDAEAKLATFVQHLCSRADGQKMEQGNTKWVSQCQFMKQTQAEEQEEMGRRGQGLGAGDLDVIVVSLTGVSDHRYLVARNESVVIEGDLKILDVLSKMNFQAVAQVRFEGINYIIGDFLVKVGSVIQNEEIKGFMLDVEYRPLSHIPSGHMLMWEFCQILRNAAQELTAGKLEDISLPDQYSLGNNFTNMHSAVQYALMASVYMKGQSYDEDLE</sequence>
<gene>
    <name evidence="4" type="primary">MED20</name>
    <name evidence="5" type="ORF">OSTQU699_LOCUS5985</name>
</gene>
<organism evidence="5 6">
    <name type="scientific">Ostreobium quekettii</name>
    <dbReference type="NCBI Taxonomy" id="121088"/>
    <lineage>
        <taxon>Eukaryota</taxon>
        <taxon>Viridiplantae</taxon>
        <taxon>Chlorophyta</taxon>
        <taxon>core chlorophytes</taxon>
        <taxon>Ulvophyceae</taxon>
        <taxon>TCBD clade</taxon>
        <taxon>Bryopsidales</taxon>
        <taxon>Ostreobineae</taxon>
        <taxon>Ostreobiaceae</taxon>
        <taxon>Ostreobium</taxon>
    </lineage>
</organism>
<evidence type="ECO:0000256" key="2">
    <source>
        <dbReference type="ARBA" id="ARBA00010743"/>
    </source>
</evidence>
<comment type="caution">
    <text evidence="5">The sequence shown here is derived from an EMBL/GenBank/DDBJ whole genome shotgun (WGS) entry which is preliminary data.</text>
</comment>
<name>A0A8S1J454_9CHLO</name>
<evidence type="ECO:0000313" key="6">
    <source>
        <dbReference type="Proteomes" id="UP000708148"/>
    </source>
</evidence>
<keyword evidence="4" id="KW-0805">Transcription regulation</keyword>
<keyword evidence="6" id="KW-1185">Reference proteome</keyword>
<dbReference type="InterPro" id="IPR013921">
    <property type="entry name" value="Mediator_Med20"/>
</dbReference>
<comment type="function">
    <text evidence="4">Component of the Mediator complex, a coactivator involved in the regulated transcription of nearly all RNA polymerase II-dependent genes. Mediator functions as a bridge to convey information from gene-specific regulatory proteins to the basal RNA polymerase II transcription machinery. Mediator is recruited to promoters by direct interactions with regulatory proteins and serves as a scaffold for the assembly of a functional preinitiation complex with RNA polymerase II and the general transcription factors.</text>
</comment>
<keyword evidence="4" id="KW-0010">Activator</keyword>